<dbReference type="Gene3D" id="3.80.10.10">
    <property type="entry name" value="Ribonuclease Inhibitor"/>
    <property type="match status" value="1"/>
</dbReference>
<dbReference type="SUPFAM" id="SSF52047">
    <property type="entry name" value="RNI-like"/>
    <property type="match status" value="1"/>
</dbReference>
<gene>
    <name evidence="1" type="ORF">ONZ51_g10076</name>
</gene>
<sequence>MSTLTFRGTRFLATRKDQLEETHPDPLRADTLHGPFYGTHPPRCASSADPTSPTGRTRLLNIIREREGELMSLYALANAAASINRLPIELLAEIFLHVKNHHIQVSGTNSWQYVLCVCRHWFFVGATTPRLWACIWVGGCTNLLSTSLARSKNVPVEIDFYCLTTRPTSVFMKAFPLVASHARRLQSLRLRIHYASDTPTTLSFLHNHSFPVLRTLNVFTVDTKGQLNLAPDRFPCLRELRMTCWNIFSSTAVMSQLTSLEFSDSRVTMDGLLTALLSMSNIENLILTDIKVRNTSATLPLGLPKVELKRLRNIAIITKAAVIKRLLAYISIPPASKVSLCGYAEPMLPDPETFLDLLPEDRSSLPALSKLASVRICVTQREAFIKGSISLDVHNLSQPSALSDPFELSMQFPDNNDVPIDLYNAFLVLVDTPEVQFLRVHTSPGKSMNSNWAQTLSRLRKVQVLAVNMALDSEHAIVPSMLPLDFILQVIAEPTNHMLDMVIGDQNADTPCSQIICPELRRLWLVGFWDWSDIVDERFVKYLKARRQMLGKEIVLEELTVKLHQEMWYEEFQARKAAFEKATSPFIGSIVFEASYLRLREGGAVLALKSLN</sequence>
<evidence type="ECO:0000313" key="2">
    <source>
        <dbReference type="Proteomes" id="UP001215151"/>
    </source>
</evidence>
<dbReference type="InterPro" id="IPR032675">
    <property type="entry name" value="LRR_dom_sf"/>
</dbReference>
<dbReference type="PANTHER" id="PTHR38926:SF72">
    <property type="entry name" value="IM:7136021-RELATED"/>
    <property type="match status" value="1"/>
</dbReference>
<proteinExistence type="predicted"/>
<reference evidence="1" key="1">
    <citation type="submission" date="2022-11" db="EMBL/GenBank/DDBJ databases">
        <title>Genome Sequence of Cubamyces cubensis.</title>
        <authorList>
            <person name="Buettner E."/>
        </authorList>
    </citation>
    <scope>NUCLEOTIDE SEQUENCE</scope>
    <source>
        <strain evidence="1">MPL-01</strain>
    </source>
</reference>
<evidence type="ECO:0008006" key="3">
    <source>
        <dbReference type="Google" id="ProtNLM"/>
    </source>
</evidence>
<protein>
    <recommendedName>
        <fullName evidence="3">F-box domain-containing protein</fullName>
    </recommendedName>
</protein>
<organism evidence="1 2">
    <name type="scientific">Trametes cubensis</name>
    <dbReference type="NCBI Taxonomy" id="1111947"/>
    <lineage>
        <taxon>Eukaryota</taxon>
        <taxon>Fungi</taxon>
        <taxon>Dikarya</taxon>
        <taxon>Basidiomycota</taxon>
        <taxon>Agaricomycotina</taxon>
        <taxon>Agaricomycetes</taxon>
        <taxon>Polyporales</taxon>
        <taxon>Polyporaceae</taxon>
        <taxon>Trametes</taxon>
    </lineage>
</organism>
<accession>A0AAD7X736</accession>
<dbReference type="AlphaFoldDB" id="A0AAD7X736"/>
<evidence type="ECO:0000313" key="1">
    <source>
        <dbReference type="EMBL" id="KAJ8463713.1"/>
    </source>
</evidence>
<comment type="caution">
    <text evidence="1">The sequence shown here is derived from an EMBL/GenBank/DDBJ whole genome shotgun (WGS) entry which is preliminary data.</text>
</comment>
<dbReference type="EMBL" id="JAPEVG010000376">
    <property type="protein sequence ID" value="KAJ8463713.1"/>
    <property type="molecule type" value="Genomic_DNA"/>
</dbReference>
<name>A0AAD7X736_9APHY</name>
<keyword evidence="2" id="KW-1185">Reference proteome</keyword>
<dbReference type="PANTHER" id="PTHR38926">
    <property type="entry name" value="F-BOX DOMAIN CONTAINING PROTEIN, EXPRESSED"/>
    <property type="match status" value="1"/>
</dbReference>
<dbReference type="Proteomes" id="UP001215151">
    <property type="component" value="Unassembled WGS sequence"/>
</dbReference>